<feature type="domain" description="Excalibur calcium-binding" evidence="2">
    <location>
        <begin position="174"/>
        <end position="210"/>
    </location>
</feature>
<dbReference type="InterPro" id="IPR008613">
    <property type="entry name" value="Excalibur_Ca-bd_domain"/>
</dbReference>
<keyword evidence="1" id="KW-0732">Signal</keyword>
<gene>
    <name evidence="3" type="ORF">BPSY_0038</name>
</gene>
<dbReference type="eggNOG" id="COG3757">
    <property type="taxonomic scope" value="Bacteria"/>
</dbReference>
<organism evidence="3 4">
    <name type="scientific">Bifidobacterium psychraerophilum</name>
    <dbReference type="NCBI Taxonomy" id="218140"/>
    <lineage>
        <taxon>Bacteria</taxon>
        <taxon>Bacillati</taxon>
        <taxon>Actinomycetota</taxon>
        <taxon>Actinomycetes</taxon>
        <taxon>Bifidobacteriales</taxon>
        <taxon>Bifidobacteriaceae</taxon>
        <taxon>Bifidobacterium</taxon>
    </lineage>
</organism>
<dbReference type="STRING" id="218140.BPSY_0038"/>
<feature type="chain" id="PRO_5001819608" evidence="1">
    <location>
        <begin position="37"/>
        <end position="213"/>
    </location>
</feature>
<dbReference type="SMART" id="SM00894">
    <property type="entry name" value="Excalibur"/>
    <property type="match status" value="1"/>
</dbReference>
<dbReference type="InterPro" id="IPR043708">
    <property type="entry name" value="DUF5648"/>
</dbReference>
<evidence type="ECO:0000259" key="2">
    <source>
        <dbReference type="SMART" id="SM00894"/>
    </source>
</evidence>
<protein>
    <submittedName>
        <fullName evidence="3">Excalibur calcium-binding domain protein</fullName>
    </submittedName>
</protein>
<dbReference type="AlphaFoldDB" id="A0A087CNK2"/>
<dbReference type="Proteomes" id="UP000029050">
    <property type="component" value="Unassembled WGS sequence"/>
</dbReference>
<evidence type="ECO:0000256" key="1">
    <source>
        <dbReference type="SAM" id="SignalP"/>
    </source>
</evidence>
<proteinExistence type="predicted"/>
<dbReference type="GeneID" id="98299282"/>
<evidence type="ECO:0000313" key="3">
    <source>
        <dbReference type="EMBL" id="KFI84852.1"/>
    </source>
</evidence>
<evidence type="ECO:0000313" key="4">
    <source>
        <dbReference type="Proteomes" id="UP000029050"/>
    </source>
</evidence>
<keyword evidence="4" id="KW-1185">Reference proteome</keyword>
<dbReference type="Pfam" id="PF18885">
    <property type="entry name" value="DUF5648"/>
    <property type="match status" value="1"/>
</dbReference>
<accession>A0A087CNK2</accession>
<sequence length="213" mass="23601">MFTLSKKVGKRCAIVLVTLVMMVVSAGMLTSLPAHAASPATVPVYRVYNPHSGLHHYTKVAPERDQLAKLGWKLEGISFNAVSGGRPVYREYNPNNGNHNWTMNANEHRALIKLGWRSEGVAWYAPSSGSAVYRLYNPNSGEHVYTTSYSEYLSVGRSGWHKEGIAWYSYGSIRYANCKAVWAANGHGIRRGQPGYSLDLDADKDGYACETRP</sequence>
<dbReference type="EMBL" id="JGZI01000001">
    <property type="protein sequence ID" value="KFI84852.1"/>
    <property type="molecule type" value="Genomic_DNA"/>
</dbReference>
<dbReference type="RefSeq" id="WP_081884018.1">
    <property type="nucleotide sequence ID" value="NZ_JGZI01000001.1"/>
</dbReference>
<name>A0A087CNK2_9BIFI</name>
<dbReference type="Pfam" id="PF05901">
    <property type="entry name" value="Excalibur"/>
    <property type="match status" value="1"/>
</dbReference>
<comment type="caution">
    <text evidence="3">The sequence shown here is derived from an EMBL/GenBank/DDBJ whole genome shotgun (WGS) entry which is preliminary data.</text>
</comment>
<feature type="signal peptide" evidence="1">
    <location>
        <begin position="1"/>
        <end position="36"/>
    </location>
</feature>
<reference evidence="3 4" key="1">
    <citation type="submission" date="2014-03" db="EMBL/GenBank/DDBJ databases">
        <title>Genomics of Bifidobacteria.</title>
        <authorList>
            <person name="Ventura M."/>
            <person name="Milani C."/>
            <person name="Lugli G.A."/>
        </authorList>
    </citation>
    <scope>NUCLEOTIDE SEQUENCE [LARGE SCALE GENOMIC DNA]</scope>
    <source>
        <strain evidence="3 4">LMG 21775</strain>
    </source>
</reference>